<gene>
    <name evidence="2" type="ORF">HGRIS_001339</name>
</gene>
<organism evidence="2 3">
    <name type="scientific">Hohenbuehelia grisea</name>
    <dbReference type="NCBI Taxonomy" id="104357"/>
    <lineage>
        <taxon>Eukaryota</taxon>
        <taxon>Fungi</taxon>
        <taxon>Dikarya</taxon>
        <taxon>Basidiomycota</taxon>
        <taxon>Agaricomycotina</taxon>
        <taxon>Agaricomycetes</taxon>
        <taxon>Agaricomycetidae</taxon>
        <taxon>Agaricales</taxon>
        <taxon>Pleurotineae</taxon>
        <taxon>Pleurotaceae</taxon>
        <taxon>Hohenbuehelia</taxon>
    </lineage>
</organism>
<keyword evidence="3" id="KW-1185">Reference proteome</keyword>
<sequence length="209" mass="23915">MKEAKPKVRRTGGTSTRRRCYRSTAVLDQPRHSNDFRQILDKVWRRAEGLQFKHQHHVAHRDLCSLNDIMDASKLCIDEYPPFYATRKLNMTSDAQHSTRTPTPVKYYIAEFGLSRKYDASDSYPLETPILGGDKTVPEFQKSLEPRDSLPTDVNYIGNLICHNFTEGHEFASRALILDFIKPLIVDMVQDDPSKRPTTLDESSSALNS</sequence>
<evidence type="ECO:0000313" key="2">
    <source>
        <dbReference type="EMBL" id="KAL0957552.1"/>
    </source>
</evidence>
<reference evidence="3" key="1">
    <citation type="submission" date="2024-06" db="EMBL/GenBank/DDBJ databases">
        <title>Multi-omics analyses provide insights into the biosynthesis of the anticancer antibiotic pleurotin in Hohenbuehelia grisea.</title>
        <authorList>
            <person name="Weaver J.A."/>
            <person name="Alberti F."/>
        </authorList>
    </citation>
    <scope>NUCLEOTIDE SEQUENCE [LARGE SCALE GENOMIC DNA]</scope>
    <source>
        <strain evidence="3">T-177</strain>
    </source>
</reference>
<dbReference type="InterPro" id="IPR011009">
    <property type="entry name" value="Kinase-like_dom_sf"/>
</dbReference>
<dbReference type="SUPFAM" id="SSF56112">
    <property type="entry name" value="Protein kinase-like (PK-like)"/>
    <property type="match status" value="1"/>
</dbReference>
<accession>A0ABR3JP85</accession>
<feature type="domain" description="Protein kinase" evidence="1">
    <location>
        <begin position="1"/>
        <end position="209"/>
    </location>
</feature>
<dbReference type="Gene3D" id="1.10.510.10">
    <property type="entry name" value="Transferase(Phosphotransferase) domain 1"/>
    <property type="match status" value="1"/>
</dbReference>
<dbReference type="Proteomes" id="UP001556367">
    <property type="component" value="Unassembled WGS sequence"/>
</dbReference>
<evidence type="ECO:0000259" key="1">
    <source>
        <dbReference type="PROSITE" id="PS50011"/>
    </source>
</evidence>
<dbReference type="InterPro" id="IPR000719">
    <property type="entry name" value="Prot_kinase_dom"/>
</dbReference>
<comment type="caution">
    <text evidence="2">The sequence shown here is derived from an EMBL/GenBank/DDBJ whole genome shotgun (WGS) entry which is preliminary data.</text>
</comment>
<dbReference type="EMBL" id="JASNQZ010000005">
    <property type="protein sequence ID" value="KAL0957552.1"/>
    <property type="molecule type" value="Genomic_DNA"/>
</dbReference>
<evidence type="ECO:0000313" key="3">
    <source>
        <dbReference type="Proteomes" id="UP001556367"/>
    </source>
</evidence>
<dbReference type="PROSITE" id="PS50011">
    <property type="entry name" value="PROTEIN_KINASE_DOM"/>
    <property type="match status" value="1"/>
</dbReference>
<protein>
    <recommendedName>
        <fullName evidence="1">Protein kinase domain-containing protein</fullName>
    </recommendedName>
</protein>
<proteinExistence type="predicted"/>
<name>A0ABR3JP85_9AGAR</name>